<dbReference type="EMBL" id="BJOL01000016">
    <property type="protein sequence ID" value="GED58793.1"/>
    <property type="molecule type" value="Genomic_DNA"/>
</dbReference>
<organism evidence="1 2">
    <name type="scientific">Brevibacillus formosus</name>
    <dbReference type="NCBI Taxonomy" id="54913"/>
    <lineage>
        <taxon>Bacteria</taxon>
        <taxon>Bacillati</taxon>
        <taxon>Bacillota</taxon>
        <taxon>Bacilli</taxon>
        <taxon>Bacillales</taxon>
        <taxon>Paenibacillaceae</taxon>
        <taxon>Brevibacillus</taxon>
    </lineage>
</organism>
<gene>
    <name evidence="1" type="ORF">BFO01nite_29250</name>
</gene>
<accession>A0ABQ0TCF6</accession>
<reference evidence="1 2" key="1">
    <citation type="submission" date="2019-06" db="EMBL/GenBank/DDBJ databases">
        <title>Whole genome shotgun sequence of Brevibacillus formosus NBRC 15716.</title>
        <authorList>
            <person name="Hosoyama A."/>
            <person name="Uohara A."/>
            <person name="Ohji S."/>
            <person name="Ichikawa N."/>
        </authorList>
    </citation>
    <scope>NUCLEOTIDE SEQUENCE [LARGE SCALE GENOMIC DNA]</scope>
    <source>
        <strain evidence="1 2">NBRC 15716</strain>
    </source>
</reference>
<evidence type="ECO:0000313" key="2">
    <source>
        <dbReference type="Proteomes" id="UP000319498"/>
    </source>
</evidence>
<sequence>MTAYDVREFGAREEKNIENTHRPKRRYDVEDRQKIWRRLQRTVTP</sequence>
<keyword evidence="2" id="KW-1185">Reference proteome</keyword>
<evidence type="ECO:0000313" key="1">
    <source>
        <dbReference type="EMBL" id="GED58793.1"/>
    </source>
</evidence>
<dbReference type="Proteomes" id="UP000319498">
    <property type="component" value="Unassembled WGS sequence"/>
</dbReference>
<comment type="caution">
    <text evidence="1">The sequence shown here is derived from an EMBL/GenBank/DDBJ whole genome shotgun (WGS) entry which is preliminary data.</text>
</comment>
<protein>
    <submittedName>
        <fullName evidence="1">Uncharacterized protein</fullName>
    </submittedName>
</protein>
<proteinExistence type="predicted"/>
<name>A0ABQ0TCF6_9BACL</name>